<keyword evidence="4 9" id="KW-1003">Cell membrane</keyword>
<evidence type="ECO:0000256" key="4">
    <source>
        <dbReference type="ARBA" id="ARBA00022475"/>
    </source>
</evidence>
<reference evidence="11 12" key="1">
    <citation type="submission" date="2019-03" db="EMBL/GenBank/DDBJ databases">
        <title>Genomic Encyclopedia of Type Strains, Phase IV (KMG-IV): sequencing the most valuable type-strain genomes for metagenomic binning, comparative biology and taxonomic classification.</title>
        <authorList>
            <person name="Goeker M."/>
        </authorList>
    </citation>
    <scope>NUCLEOTIDE SEQUENCE [LARGE SCALE GENOMIC DNA]</scope>
    <source>
        <strain evidence="11 12">DSM 1837</strain>
    </source>
</reference>
<evidence type="ECO:0000256" key="9">
    <source>
        <dbReference type="RuleBase" id="RU361157"/>
    </source>
</evidence>
<organism evidence="11 12">
    <name type="scientific">Simplicispira metamorpha</name>
    <dbReference type="NCBI Taxonomy" id="80881"/>
    <lineage>
        <taxon>Bacteria</taxon>
        <taxon>Pseudomonadati</taxon>
        <taxon>Pseudomonadota</taxon>
        <taxon>Betaproteobacteria</taxon>
        <taxon>Burkholderiales</taxon>
        <taxon>Comamonadaceae</taxon>
        <taxon>Simplicispira</taxon>
    </lineage>
</organism>
<comment type="subcellular location">
    <subcellularLocation>
        <location evidence="9">Cell inner membrane</location>
        <topology evidence="9">Multi-pass membrane protein</topology>
    </subcellularLocation>
    <subcellularLocation>
        <location evidence="1">Cell membrane</location>
        <topology evidence="1">Multi-pass membrane protein</topology>
    </subcellularLocation>
</comment>
<evidence type="ECO:0000256" key="5">
    <source>
        <dbReference type="ARBA" id="ARBA00022692"/>
    </source>
</evidence>
<dbReference type="InterPro" id="IPR047817">
    <property type="entry name" value="ABC2_TM_bact-type"/>
</dbReference>
<feature type="domain" description="ABC transmembrane type-2" evidence="10">
    <location>
        <begin position="38"/>
        <end position="265"/>
    </location>
</feature>
<evidence type="ECO:0000256" key="2">
    <source>
        <dbReference type="ARBA" id="ARBA00007783"/>
    </source>
</evidence>
<keyword evidence="3 9" id="KW-0813">Transport</keyword>
<evidence type="ECO:0000313" key="12">
    <source>
        <dbReference type="Proteomes" id="UP000295182"/>
    </source>
</evidence>
<protein>
    <recommendedName>
        <fullName evidence="9">Transport permease protein</fullName>
    </recommendedName>
</protein>
<dbReference type="Pfam" id="PF01061">
    <property type="entry name" value="ABC2_membrane"/>
    <property type="match status" value="1"/>
</dbReference>
<evidence type="ECO:0000313" key="11">
    <source>
        <dbReference type="EMBL" id="TCP19837.1"/>
    </source>
</evidence>
<dbReference type="PROSITE" id="PS51012">
    <property type="entry name" value="ABC_TM2"/>
    <property type="match status" value="1"/>
</dbReference>
<keyword evidence="12" id="KW-1185">Reference proteome</keyword>
<evidence type="ECO:0000256" key="1">
    <source>
        <dbReference type="ARBA" id="ARBA00004651"/>
    </source>
</evidence>
<evidence type="ECO:0000259" key="10">
    <source>
        <dbReference type="PROSITE" id="PS51012"/>
    </source>
</evidence>
<dbReference type="GO" id="GO:0005886">
    <property type="term" value="C:plasma membrane"/>
    <property type="evidence" value="ECO:0007669"/>
    <property type="project" value="UniProtKB-SubCell"/>
</dbReference>
<dbReference type="GO" id="GO:0140359">
    <property type="term" value="F:ABC-type transporter activity"/>
    <property type="evidence" value="ECO:0007669"/>
    <property type="project" value="InterPro"/>
</dbReference>
<gene>
    <name evidence="11" type="ORF">EV674_10367</name>
</gene>
<proteinExistence type="inferred from homology"/>
<dbReference type="GO" id="GO:0015774">
    <property type="term" value="P:polysaccharide transport"/>
    <property type="evidence" value="ECO:0007669"/>
    <property type="project" value="UniProtKB-KW"/>
</dbReference>
<feature type="transmembrane region" description="Helical" evidence="9">
    <location>
        <begin position="36"/>
        <end position="61"/>
    </location>
</feature>
<evidence type="ECO:0000256" key="7">
    <source>
        <dbReference type="ARBA" id="ARBA00023047"/>
    </source>
</evidence>
<feature type="transmembrane region" description="Helical" evidence="9">
    <location>
        <begin position="148"/>
        <end position="178"/>
    </location>
</feature>
<dbReference type="Proteomes" id="UP000295182">
    <property type="component" value="Unassembled WGS sequence"/>
</dbReference>
<accession>A0A4R2NF10</accession>
<keyword evidence="6 9" id="KW-1133">Transmembrane helix</keyword>
<sequence length="273" mass="30405">MRVSHFLPGIVRDVLRFRAFIAGSVRRDIEAQFKGSVLGGAWVLIQPLAMISIYTLVFANVMRNRLAGVESVYGYSIYLCAGLLAWTFFAESLGRLQAVFVANANLLKKATFPRICLPLVALGVTSFNFCVISGLFLLFLLVSGNWPGWVIVGVLPALAVQVLWTLGLGMLAATVNVFFRDVGQMVNVGLLFWFWLTPIVYPAAVLPAWAQGWAWLNPFAVFVHHYQQVFVYARLPEQSAWLALACVALVGLALTWFGWRVYQQRAPEMADEL</sequence>
<dbReference type="EMBL" id="SLXH01000003">
    <property type="protein sequence ID" value="TCP19837.1"/>
    <property type="molecule type" value="Genomic_DNA"/>
</dbReference>
<keyword evidence="7" id="KW-0625">Polysaccharide transport</keyword>
<keyword evidence="8 9" id="KW-0472">Membrane</keyword>
<dbReference type="GO" id="GO:0015920">
    <property type="term" value="P:lipopolysaccharide transport"/>
    <property type="evidence" value="ECO:0007669"/>
    <property type="project" value="TreeGrafter"/>
</dbReference>
<comment type="similarity">
    <text evidence="2 9">Belongs to the ABC-2 integral membrane protein family.</text>
</comment>
<keyword evidence="7" id="KW-0762">Sugar transport</keyword>
<evidence type="ECO:0000256" key="6">
    <source>
        <dbReference type="ARBA" id="ARBA00022989"/>
    </source>
</evidence>
<evidence type="ECO:0000256" key="8">
    <source>
        <dbReference type="ARBA" id="ARBA00023136"/>
    </source>
</evidence>
<feature type="transmembrane region" description="Helical" evidence="9">
    <location>
        <begin position="73"/>
        <end position="94"/>
    </location>
</feature>
<feature type="transmembrane region" description="Helical" evidence="9">
    <location>
        <begin position="115"/>
        <end position="142"/>
    </location>
</feature>
<keyword evidence="5 9" id="KW-0812">Transmembrane</keyword>
<dbReference type="PANTHER" id="PTHR30413:SF10">
    <property type="entry name" value="CAPSULE POLYSACCHARIDE EXPORT INNER-MEMBRANE PROTEIN CTRC"/>
    <property type="match status" value="1"/>
</dbReference>
<dbReference type="PANTHER" id="PTHR30413">
    <property type="entry name" value="INNER MEMBRANE TRANSPORT PERMEASE"/>
    <property type="match status" value="1"/>
</dbReference>
<feature type="transmembrane region" description="Helical" evidence="9">
    <location>
        <begin position="240"/>
        <end position="259"/>
    </location>
</feature>
<dbReference type="InterPro" id="IPR013525">
    <property type="entry name" value="ABC2_TM"/>
</dbReference>
<comment type="caution">
    <text evidence="11">The sequence shown here is derived from an EMBL/GenBank/DDBJ whole genome shotgun (WGS) entry which is preliminary data.</text>
</comment>
<dbReference type="AlphaFoldDB" id="A0A4R2NF10"/>
<name>A0A4R2NF10_9BURK</name>
<feature type="transmembrane region" description="Helical" evidence="9">
    <location>
        <begin position="190"/>
        <end position="210"/>
    </location>
</feature>
<evidence type="ECO:0000256" key="3">
    <source>
        <dbReference type="ARBA" id="ARBA00022448"/>
    </source>
</evidence>